<evidence type="ECO:0000313" key="7">
    <source>
        <dbReference type="Proteomes" id="UP000324176"/>
    </source>
</evidence>
<dbReference type="Proteomes" id="UP000324176">
    <property type="component" value="Unassembled WGS sequence"/>
</dbReference>
<reference evidence="2 5" key="2">
    <citation type="journal article" date="2016" name="Genome Announc.">
        <title>Genome Sequence of Nitrosomonas communis Strain Nm2, a Mesophilic Ammonia-Oxidizing Bacterium Isolated from Mediterranean Soil.</title>
        <authorList>
            <person name="Kozlowski J.A."/>
            <person name="Kits K.D."/>
            <person name="Stein L.Y."/>
        </authorList>
    </citation>
    <scope>NUCLEOTIDE SEQUENCE [LARGE SCALE GENOMIC DNA]</scope>
    <source>
        <strain evidence="2 5">Nm2</strain>
    </source>
</reference>
<protein>
    <submittedName>
        <fullName evidence="2">Membrane protein</fullName>
    </submittedName>
</protein>
<dbReference type="EMBL" id="FNNH01000018">
    <property type="protein sequence ID" value="SDW60941.1"/>
    <property type="molecule type" value="Genomic_DNA"/>
</dbReference>
<evidence type="ECO:0000313" key="5">
    <source>
        <dbReference type="Proteomes" id="UP000034156"/>
    </source>
</evidence>
<evidence type="ECO:0000313" key="6">
    <source>
        <dbReference type="Proteomes" id="UP000183454"/>
    </source>
</evidence>
<dbReference type="RefSeq" id="WP_046850697.1">
    <property type="nucleotide sequence ID" value="NZ_CBDIPD010000061.1"/>
</dbReference>
<feature type="transmembrane region" description="Helical" evidence="1">
    <location>
        <begin position="33"/>
        <end position="51"/>
    </location>
</feature>
<dbReference type="OrthoDB" id="5295794at2"/>
<feature type="transmembrane region" description="Helical" evidence="1">
    <location>
        <begin position="63"/>
        <end position="82"/>
    </location>
</feature>
<keyword evidence="1" id="KW-0812">Transmembrane</keyword>
<dbReference type="AlphaFoldDB" id="A0A0F7KDP8"/>
<keyword evidence="1" id="KW-0472">Membrane</keyword>
<reference evidence="5" key="1">
    <citation type="submission" date="2015-05" db="EMBL/GenBank/DDBJ databases">
        <title>Draft genome of Nitrosomonas communis strain Nm2.</title>
        <authorList>
            <person name="Kozlowski J.A."/>
            <person name="Kits K.D."/>
            <person name="Stein L.Y."/>
        </authorList>
    </citation>
    <scope>NUCLEOTIDE SEQUENCE [LARGE SCALE GENOMIC DNA]</scope>
    <source>
        <strain evidence="5">Nm2</strain>
    </source>
</reference>
<dbReference type="Proteomes" id="UP000034156">
    <property type="component" value="Chromosome"/>
</dbReference>
<reference evidence="4 7" key="4">
    <citation type="submission" date="2019-07" db="EMBL/GenBank/DDBJ databases">
        <title>Active sludge and wastewater microbial communities from Klosterneuburg, Austria.</title>
        <authorList>
            <person name="Wagner M."/>
        </authorList>
    </citation>
    <scope>NUCLEOTIDE SEQUENCE [LARGE SCALE GENOMIC DNA]</scope>
    <source>
        <strain evidence="4 7">Nm2</strain>
    </source>
</reference>
<evidence type="ECO:0000313" key="4">
    <source>
        <dbReference type="EMBL" id="TYP89354.1"/>
    </source>
</evidence>
<dbReference type="Proteomes" id="UP000183454">
    <property type="component" value="Unassembled WGS sequence"/>
</dbReference>
<evidence type="ECO:0000313" key="2">
    <source>
        <dbReference type="EMBL" id="AKH38660.1"/>
    </source>
</evidence>
<sequence length="85" mass="9528">MIGAVYLLCALTALLCAWLLLKAYRRSGYKLLLWGGLCFIGLTLNNALLIVDKLLVPYFDFSMIRLLVAFAAVLVLLYGLIWDSE</sequence>
<dbReference type="PATRIC" id="fig|44574.3.peg.3390"/>
<evidence type="ECO:0000313" key="3">
    <source>
        <dbReference type="EMBL" id="SDW60941.1"/>
    </source>
</evidence>
<keyword evidence="5" id="KW-1185">Reference proteome</keyword>
<dbReference type="InterPro" id="IPR046027">
    <property type="entry name" value="DUF5985"/>
</dbReference>
<gene>
    <name evidence="2" type="ORF">AAW31_13955</name>
    <name evidence="4" type="ORF">BCL69_101711</name>
    <name evidence="3" type="ORF">SAMN05421882_101851</name>
</gene>
<dbReference type="Pfam" id="PF19447">
    <property type="entry name" value="DUF5985"/>
    <property type="match status" value="1"/>
</dbReference>
<dbReference type="EMBL" id="CP011451">
    <property type="protein sequence ID" value="AKH38660.1"/>
    <property type="molecule type" value="Genomic_DNA"/>
</dbReference>
<accession>A0A0F7KDP8</accession>
<dbReference type="KEGG" id="nco:AAW31_13955"/>
<dbReference type="EMBL" id="VNHT01000017">
    <property type="protein sequence ID" value="TYP89354.1"/>
    <property type="molecule type" value="Genomic_DNA"/>
</dbReference>
<organism evidence="2 5">
    <name type="scientific">Nitrosomonas communis</name>
    <dbReference type="NCBI Taxonomy" id="44574"/>
    <lineage>
        <taxon>Bacteria</taxon>
        <taxon>Pseudomonadati</taxon>
        <taxon>Pseudomonadota</taxon>
        <taxon>Betaproteobacteria</taxon>
        <taxon>Nitrosomonadales</taxon>
        <taxon>Nitrosomonadaceae</taxon>
        <taxon>Nitrosomonas</taxon>
    </lineage>
</organism>
<name>A0A0F7KDP8_9PROT</name>
<keyword evidence="1" id="KW-1133">Transmembrane helix</keyword>
<proteinExistence type="predicted"/>
<evidence type="ECO:0000256" key="1">
    <source>
        <dbReference type="SAM" id="Phobius"/>
    </source>
</evidence>
<reference evidence="3 6" key="3">
    <citation type="submission" date="2016-10" db="EMBL/GenBank/DDBJ databases">
        <authorList>
            <person name="de Groot N.N."/>
        </authorList>
    </citation>
    <scope>NUCLEOTIDE SEQUENCE [LARGE SCALE GENOMIC DNA]</scope>
    <source>
        <strain evidence="3 6">Nm110</strain>
    </source>
</reference>